<dbReference type="CDD" id="cd08545">
    <property type="entry name" value="YcnI_like"/>
    <property type="match status" value="1"/>
</dbReference>
<dbReference type="Proteomes" id="UP001589628">
    <property type="component" value="Unassembled WGS sequence"/>
</dbReference>
<comment type="caution">
    <text evidence="3">The sequence shown here is derived from an EMBL/GenBank/DDBJ whole genome shotgun (WGS) entry which is preliminary data.</text>
</comment>
<name>A0ABV5Z6K7_9GAMM</name>
<evidence type="ECO:0000313" key="4">
    <source>
        <dbReference type="Proteomes" id="UP001589628"/>
    </source>
</evidence>
<evidence type="ECO:0000256" key="1">
    <source>
        <dbReference type="SAM" id="SignalP"/>
    </source>
</evidence>
<accession>A0ABV5Z6K7</accession>
<dbReference type="InterPro" id="IPR012533">
    <property type="entry name" value="YcnI-copper_dom"/>
</dbReference>
<keyword evidence="4" id="KW-1185">Reference proteome</keyword>
<evidence type="ECO:0000259" key="2">
    <source>
        <dbReference type="Pfam" id="PF07987"/>
    </source>
</evidence>
<evidence type="ECO:0000313" key="3">
    <source>
        <dbReference type="EMBL" id="MFB9884900.1"/>
    </source>
</evidence>
<dbReference type="InterPro" id="IPR038507">
    <property type="entry name" value="YcnI-like_sf"/>
</dbReference>
<gene>
    <name evidence="3" type="ORF">ACFFLH_00530</name>
</gene>
<dbReference type="Gene3D" id="2.60.40.2230">
    <property type="entry name" value="Uncharacterised protein YcnI-like PF07987, DUF1775"/>
    <property type="match status" value="1"/>
</dbReference>
<protein>
    <submittedName>
        <fullName evidence="3">YcnI family protein</fullName>
    </submittedName>
</protein>
<feature type="domain" description="YncI copper-binding" evidence="2">
    <location>
        <begin position="25"/>
        <end position="168"/>
    </location>
</feature>
<keyword evidence="1" id="KW-0732">Signal</keyword>
<feature type="signal peptide" evidence="1">
    <location>
        <begin position="1"/>
        <end position="24"/>
    </location>
</feature>
<dbReference type="Pfam" id="PF07987">
    <property type="entry name" value="DUF1775"/>
    <property type="match status" value="1"/>
</dbReference>
<reference evidence="3 4" key="1">
    <citation type="submission" date="2024-09" db="EMBL/GenBank/DDBJ databases">
        <authorList>
            <person name="Sun Q."/>
            <person name="Mori K."/>
        </authorList>
    </citation>
    <scope>NUCLEOTIDE SEQUENCE [LARGE SCALE GENOMIC DNA]</scope>
    <source>
        <strain evidence="3 4">ATCC 51285</strain>
    </source>
</reference>
<feature type="chain" id="PRO_5046987824" evidence="1">
    <location>
        <begin position="25"/>
        <end position="176"/>
    </location>
</feature>
<sequence length="176" mass="19196">MFTNILSRSLLFAGLTLTAGQSFAHATLEQTEAEAGNYYKAVVRIPHGCEGQATEQVIVTLPTSFQGTKPMPKAGWQLSSQRGPVPAYESHGKTISEDVISLSWQGGSLPDDWYDEFVFRSKIAANAEGTLWLNVKQICANGEVSWDEIPAEGQDPHSLKRPALGLQIIPAAHHQH</sequence>
<organism evidence="3 4">
    <name type="scientific">Balneatrix alpica</name>
    <dbReference type="NCBI Taxonomy" id="75684"/>
    <lineage>
        <taxon>Bacteria</taxon>
        <taxon>Pseudomonadati</taxon>
        <taxon>Pseudomonadota</taxon>
        <taxon>Gammaproteobacteria</taxon>
        <taxon>Oceanospirillales</taxon>
        <taxon>Balneatrichaceae</taxon>
        <taxon>Balneatrix</taxon>
    </lineage>
</organism>
<dbReference type="RefSeq" id="WP_027313465.1">
    <property type="nucleotide sequence ID" value="NZ_JBHLZN010000001.1"/>
</dbReference>
<proteinExistence type="predicted"/>
<dbReference type="EMBL" id="JBHLZN010000001">
    <property type="protein sequence ID" value="MFB9884900.1"/>
    <property type="molecule type" value="Genomic_DNA"/>
</dbReference>